<comment type="caution">
    <text evidence="1">The sequence shown here is derived from an EMBL/GenBank/DDBJ whole genome shotgun (WGS) entry which is preliminary data.</text>
</comment>
<proteinExistence type="predicted"/>
<reference evidence="1" key="1">
    <citation type="submission" date="2021-06" db="EMBL/GenBank/DDBJ databases">
        <title>Comparative genomics, transcriptomics and evolutionary studies reveal genomic signatures of adaptation to plant cell wall in hemibiotrophic fungi.</title>
        <authorList>
            <consortium name="DOE Joint Genome Institute"/>
            <person name="Baroncelli R."/>
            <person name="Diaz J.F."/>
            <person name="Benocci T."/>
            <person name="Peng M."/>
            <person name="Battaglia E."/>
            <person name="Haridas S."/>
            <person name="Andreopoulos W."/>
            <person name="Labutti K."/>
            <person name="Pangilinan J."/>
            <person name="Floch G.L."/>
            <person name="Makela M.R."/>
            <person name="Henrissat B."/>
            <person name="Grigoriev I.V."/>
            <person name="Crouch J.A."/>
            <person name="De Vries R.P."/>
            <person name="Sukno S.A."/>
            <person name="Thon M.R."/>
        </authorList>
    </citation>
    <scope>NUCLEOTIDE SEQUENCE</scope>
    <source>
        <strain evidence="1">CBS 193.32</strain>
    </source>
</reference>
<dbReference type="AlphaFoldDB" id="A0AAJ0ERR8"/>
<dbReference type="RefSeq" id="XP_060423507.1">
    <property type="nucleotide sequence ID" value="XM_060580144.1"/>
</dbReference>
<gene>
    <name evidence="1" type="ORF">BDP55DRAFT_733850</name>
</gene>
<evidence type="ECO:0000313" key="2">
    <source>
        <dbReference type="Proteomes" id="UP001224890"/>
    </source>
</evidence>
<name>A0AAJ0ERR8_9PEZI</name>
<dbReference type="GeneID" id="85464670"/>
<dbReference type="Proteomes" id="UP001224890">
    <property type="component" value="Unassembled WGS sequence"/>
</dbReference>
<evidence type="ECO:0000313" key="1">
    <source>
        <dbReference type="EMBL" id="KAK1658743.1"/>
    </source>
</evidence>
<sequence length="75" mass="8545">MDDEFLAKVTELARKRDVLMPNQWMNNAAETADVISTYGEENIKKMKAVSQKYDQDGTFQRLVPGGHKLVQSMLL</sequence>
<accession>A0AAJ0ERR8</accession>
<dbReference type="EMBL" id="JAHMHR010000069">
    <property type="protein sequence ID" value="KAK1658743.1"/>
    <property type="molecule type" value="Genomic_DNA"/>
</dbReference>
<keyword evidence="2" id="KW-1185">Reference proteome</keyword>
<organism evidence="1 2">
    <name type="scientific">Colletotrichum godetiae</name>
    <dbReference type="NCBI Taxonomy" id="1209918"/>
    <lineage>
        <taxon>Eukaryota</taxon>
        <taxon>Fungi</taxon>
        <taxon>Dikarya</taxon>
        <taxon>Ascomycota</taxon>
        <taxon>Pezizomycotina</taxon>
        <taxon>Sordariomycetes</taxon>
        <taxon>Hypocreomycetidae</taxon>
        <taxon>Glomerellales</taxon>
        <taxon>Glomerellaceae</taxon>
        <taxon>Colletotrichum</taxon>
        <taxon>Colletotrichum acutatum species complex</taxon>
    </lineage>
</organism>
<protein>
    <submittedName>
        <fullName evidence="1">Uncharacterized protein</fullName>
    </submittedName>
</protein>